<evidence type="ECO:0000313" key="2">
    <source>
        <dbReference type="Proteomes" id="UP001500305"/>
    </source>
</evidence>
<protein>
    <recommendedName>
        <fullName evidence="3">TetR family transcriptional regulator</fullName>
    </recommendedName>
</protein>
<dbReference type="EMBL" id="BAAATR010000045">
    <property type="protein sequence ID" value="GAA2272342.1"/>
    <property type="molecule type" value="Genomic_DNA"/>
</dbReference>
<sequence>MFVRVLCVDWLANETCSRTELRDACIGAVLGAIRPLLATDPAPDWSR</sequence>
<name>A0ABP5RU48_9ACTN</name>
<proteinExistence type="predicted"/>
<evidence type="ECO:0000313" key="1">
    <source>
        <dbReference type="EMBL" id="GAA2272342.1"/>
    </source>
</evidence>
<keyword evidence="2" id="KW-1185">Reference proteome</keyword>
<evidence type="ECO:0008006" key="3">
    <source>
        <dbReference type="Google" id="ProtNLM"/>
    </source>
</evidence>
<accession>A0ABP5RU48</accession>
<dbReference type="Proteomes" id="UP001500305">
    <property type="component" value="Unassembled WGS sequence"/>
</dbReference>
<organism evidence="1 2">
    <name type="scientific">Kitasatospora cystarginea</name>
    <dbReference type="NCBI Taxonomy" id="58350"/>
    <lineage>
        <taxon>Bacteria</taxon>
        <taxon>Bacillati</taxon>
        <taxon>Actinomycetota</taxon>
        <taxon>Actinomycetes</taxon>
        <taxon>Kitasatosporales</taxon>
        <taxon>Streptomycetaceae</taxon>
        <taxon>Kitasatospora</taxon>
    </lineage>
</organism>
<reference evidence="2" key="1">
    <citation type="journal article" date="2019" name="Int. J. Syst. Evol. Microbiol.">
        <title>The Global Catalogue of Microorganisms (GCM) 10K type strain sequencing project: providing services to taxonomists for standard genome sequencing and annotation.</title>
        <authorList>
            <consortium name="The Broad Institute Genomics Platform"/>
            <consortium name="The Broad Institute Genome Sequencing Center for Infectious Disease"/>
            <person name="Wu L."/>
            <person name="Ma J."/>
        </authorList>
    </citation>
    <scope>NUCLEOTIDE SEQUENCE [LARGE SCALE GENOMIC DNA]</scope>
    <source>
        <strain evidence="2">JCM 7356</strain>
    </source>
</reference>
<comment type="caution">
    <text evidence="1">The sequence shown here is derived from an EMBL/GenBank/DDBJ whole genome shotgun (WGS) entry which is preliminary data.</text>
</comment>
<gene>
    <name evidence="1" type="ORF">GCM10010430_67880</name>
</gene>